<comment type="caution">
    <text evidence="2">The sequence shown here is derived from an EMBL/GenBank/DDBJ whole genome shotgun (WGS) entry which is preliminary data.</text>
</comment>
<dbReference type="RefSeq" id="WP_183397310.1">
    <property type="nucleotide sequence ID" value="NZ_JACIDS010000001.1"/>
</dbReference>
<dbReference type="Proteomes" id="UP000553963">
    <property type="component" value="Unassembled WGS sequence"/>
</dbReference>
<feature type="transmembrane region" description="Helical" evidence="1">
    <location>
        <begin position="140"/>
        <end position="163"/>
    </location>
</feature>
<protein>
    <submittedName>
        <fullName evidence="2">Uncharacterized protein</fullName>
    </submittedName>
</protein>
<proteinExistence type="predicted"/>
<feature type="transmembrane region" description="Helical" evidence="1">
    <location>
        <begin position="110"/>
        <end position="128"/>
    </location>
</feature>
<keyword evidence="1" id="KW-1133">Transmembrane helix</keyword>
<dbReference type="EMBL" id="JACIDS010000001">
    <property type="protein sequence ID" value="MBB3929677.1"/>
    <property type="molecule type" value="Genomic_DNA"/>
</dbReference>
<name>A0A840AKV6_9HYPH</name>
<organism evidence="2 3">
    <name type="scientific">Kaistia hirudinis</name>
    <dbReference type="NCBI Taxonomy" id="1293440"/>
    <lineage>
        <taxon>Bacteria</taxon>
        <taxon>Pseudomonadati</taxon>
        <taxon>Pseudomonadota</taxon>
        <taxon>Alphaproteobacteria</taxon>
        <taxon>Hyphomicrobiales</taxon>
        <taxon>Kaistiaceae</taxon>
        <taxon>Kaistia</taxon>
    </lineage>
</organism>
<evidence type="ECO:0000256" key="1">
    <source>
        <dbReference type="SAM" id="Phobius"/>
    </source>
</evidence>
<keyword evidence="1" id="KW-0472">Membrane</keyword>
<keyword evidence="1" id="KW-0812">Transmembrane</keyword>
<evidence type="ECO:0000313" key="2">
    <source>
        <dbReference type="EMBL" id="MBB3929677.1"/>
    </source>
</evidence>
<reference evidence="2 3" key="1">
    <citation type="submission" date="2020-08" db="EMBL/GenBank/DDBJ databases">
        <title>Genomic Encyclopedia of Type Strains, Phase IV (KMG-IV): sequencing the most valuable type-strain genomes for metagenomic binning, comparative biology and taxonomic classification.</title>
        <authorList>
            <person name="Goeker M."/>
        </authorList>
    </citation>
    <scope>NUCLEOTIDE SEQUENCE [LARGE SCALE GENOMIC DNA]</scope>
    <source>
        <strain evidence="2 3">DSM 25966</strain>
    </source>
</reference>
<dbReference type="AlphaFoldDB" id="A0A840AKV6"/>
<accession>A0A840AKV6</accession>
<sequence>MTARDDSTASDPHAVSLYLSDIHNFFQTPELDPFLGENLEDSGIEQLMDTLKARPGLAARVTRIVIHLPEAKIEPGLIGKTRAAIIAYCNAQIRVCQQRKRDIHLQARRALPIGFVFWTVCFVLSLFFEQVLGSETALGRVFSEGFIIAGWVGLWHPAELLLYEWRPYARSIRLYEQIRTMDVAIVSWAEKSAVAG</sequence>
<evidence type="ECO:0000313" key="3">
    <source>
        <dbReference type="Proteomes" id="UP000553963"/>
    </source>
</evidence>
<keyword evidence="3" id="KW-1185">Reference proteome</keyword>
<gene>
    <name evidence="2" type="ORF">GGR25_000696</name>
</gene>